<reference evidence="2 3" key="1">
    <citation type="journal article" date="2018" name="G3 (Bethesda)">
        <title>A High-Quality Reference Genome for the Invasive Mosquitofish Gambusia affinis Using a Chicago Library.</title>
        <authorList>
            <person name="Hoffberg S.L."/>
            <person name="Troendle N.J."/>
            <person name="Glenn T.C."/>
            <person name="Mahmud O."/>
            <person name="Louha S."/>
            <person name="Chalopin D."/>
            <person name="Bennetzen J.L."/>
            <person name="Mauricio R."/>
        </authorList>
    </citation>
    <scope>NUCLEOTIDE SEQUENCE [LARGE SCALE GENOMIC DNA]</scope>
    <source>
        <strain evidence="2">NE01/NJP1002.9</strain>
        <tissue evidence="2">Muscle</tissue>
    </source>
</reference>
<evidence type="ECO:0000313" key="2">
    <source>
        <dbReference type="EMBL" id="PWA19256.1"/>
    </source>
</evidence>
<dbReference type="Proteomes" id="UP000250572">
    <property type="component" value="Unassembled WGS sequence"/>
</dbReference>
<comment type="caution">
    <text evidence="2">The sequence shown here is derived from an EMBL/GenBank/DDBJ whole genome shotgun (WGS) entry which is preliminary data.</text>
</comment>
<organism evidence="2 3">
    <name type="scientific">Gambusia affinis</name>
    <name type="common">Western mosquitofish</name>
    <name type="synonym">Heterandria affinis</name>
    <dbReference type="NCBI Taxonomy" id="33528"/>
    <lineage>
        <taxon>Eukaryota</taxon>
        <taxon>Metazoa</taxon>
        <taxon>Chordata</taxon>
        <taxon>Craniata</taxon>
        <taxon>Vertebrata</taxon>
        <taxon>Euteleostomi</taxon>
        <taxon>Actinopterygii</taxon>
        <taxon>Neopterygii</taxon>
        <taxon>Teleostei</taxon>
        <taxon>Neoteleostei</taxon>
        <taxon>Acanthomorphata</taxon>
        <taxon>Ovalentaria</taxon>
        <taxon>Atherinomorphae</taxon>
        <taxon>Cyprinodontiformes</taxon>
        <taxon>Poeciliidae</taxon>
        <taxon>Poeciliinae</taxon>
        <taxon>Gambusia</taxon>
    </lineage>
</organism>
<dbReference type="PANTHER" id="PTHR47308">
    <property type="entry name" value="NUCLEAR GTPASE SLIP-GC"/>
    <property type="match status" value="1"/>
</dbReference>
<name>A0A315VB04_GAMAF</name>
<keyword evidence="1" id="KW-0175">Coiled coil</keyword>
<accession>A0A315VB04</accession>
<feature type="coiled-coil region" evidence="1">
    <location>
        <begin position="399"/>
        <end position="426"/>
    </location>
</feature>
<proteinExistence type="predicted"/>
<protein>
    <submittedName>
        <fullName evidence="2">Uncharacterized protein</fullName>
    </submittedName>
</protein>
<sequence>MSKFNSPQKYFSNECFKVFTVSSAEFLKPKYLKPEDTEIPELQDFLQNLNDSHSVTLNYVFGAQGILSLIQGASLKKVAGCYKVVSDDLEANLNCQLEGIRDEMREIYSTFIKCLDRKSGSAQYYILKSVVKNGGIHKPRKGKEINFNMKLTSSLCKSIDEEFRKTFPTKPETQALILKRNTKAKEIVRKKFNKLDKIKKHFSDECFQVFTVSSREFFRKRDLSPEDTEIPNLQEFLQNLNDCHSETLNYVSGAHGILSLIHGASRRKEDDRIKEVFEALEKNLTLQIKSIKNEMTKIYKVFEEHLQEGVERSKNSYGNILKSTLYPPKRDGRGLCKQLKKAVENKGVHRPKKGREININNNLTSPLADSIDEEFRTTFPNGGKCGPFNGVIYRFSLVTEELKEKYKDLELQLISLKSEEERLKTSLNKSIRKRKKTVYRSLMKTIEETMQDCYRKAAAFTGTGTLQNMRETIENHVHGSQDTMFEDAKKVMMNHLHSLMITRSRSFRSARSSLSCCRRASRSLKAPGTHLDSHGASADTEKGFLCCTIGLKGQQECAYLEQAM</sequence>
<evidence type="ECO:0000313" key="3">
    <source>
        <dbReference type="Proteomes" id="UP000250572"/>
    </source>
</evidence>
<evidence type="ECO:0000256" key="1">
    <source>
        <dbReference type="SAM" id="Coils"/>
    </source>
</evidence>
<dbReference type="AlphaFoldDB" id="A0A315VB04"/>
<dbReference type="PANTHER" id="PTHR47308:SF1">
    <property type="entry name" value="NUCLEAR GTPASE SLIP-GC"/>
    <property type="match status" value="1"/>
</dbReference>
<dbReference type="GO" id="GO:0003924">
    <property type="term" value="F:GTPase activity"/>
    <property type="evidence" value="ECO:0007669"/>
    <property type="project" value="TreeGrafter"/>
</dbReference>
<dbReference type="InterPro" id="IPR053082">
    <property type="entry name" value="Nuclear_GTPase_SLIP-GC"/>
</dbReference>
<dbReference type="EMBL" id="NHOQ01002164">
    <property type="protein sequence ID" value="PWA19256.1"/>
    <property type="molecule type" value="Genomic_DNA"/>
</dbReference>
<gene>
    <name evidence="2" type="ORF">CCH79_00014666</name>
</gene>
<keyword evidence="3" id="KW-1185">Reference proteome</keyword>